<evidence type="ECO:0000256" key="1">
    <source>
        <dbReference type="SAM" id="Coils"/>
    </source>
</evidence>
<evidence type="ECO:0000313" key="2">
    <source>
        <dbReference type="EMBL" id="MBU9723321.1"/>
    </source>
</evidence>
<keyword evidence="3" id="KW-1185">Reference proteome</keyword>
<sequence>MDKNQIEEAIVELKDEYIQLQNNLEKLESINGNLAPLEKRLTEIEGELKVLHEKRRR</sequence>
<proteinExistence type="predicted"/>
<dbReference type="EMBL" id="JAHQCR010000075">
    <property type="protein sequence ID" value="MBU9723321.1"/>
    <property type="molecule type" value="Genomic_DNA"/>
</dbReference>
<dbReference type="Proteomes" id="UP000790580">
    <property type="component" value="Unassembled WGS sequence"/>
</dbReference>
<dbReference type="InterPro" id="IPR048062">
    <property type="entry name" value="SE1832-like"/>
</dbReference>
<name>A0ABS6JXK9_9BACI</name>
<accession>A0ABS6JXK9</accession>
<gene>
    <name evidence="2" type="ORF">KS407_18040</name>
</gene>
<dbReference type="RefSeq" id="WP_176371326.1">
    <property type="nucleotide sequence ID" value="NZ_JAHQCR010000075.1"/>
</dbReference>
<dbReference type="SUPFAM" id="SSF111479">
    <property type="entry name" value="Fzo-like conserved region"/>
    <property type="match status" value="1"/>
</dbReference>
<comment type="caution">
    <text evidence="2">The sequence shown here is derived from an EMBL/GenBank/DDBJ whole genome shotgun (WGS) entry which is preliminary data.</text>
</comment>
<feature type="coiled-coil region" evidence="1">
    <location>
        <begin position="3"/>
        <end position="30"/>
    </location>
</feature>
<dbReference type="NCBIfam" id="NF040877">
    <property type="entry name" value="SE1832_fam"/>
    <property type="match status" value="1"/>
</dbReference>
<organism evidence="2 3">
    <name type="scientific">Evansella alkalicola</name>
    <dbReference type="NCBI Taxonomy" id="745819"/>
    <lineage>
        <taxon>Bacteria</taxon>
        <taxon>Bacillati</taxon>
        <taxon>Bacillota</taxon>
        <taxon>Bacilli</taxon>
        <taxon>Bacillales</taxon>
        <taxon>Bacillaceae</taxon>
        <taxon>Evansella</taxon>
    </lineage>
</organism>
<evidence type="ECO:0000313" key="3">
    <source>
        <dbReference type="Proteomes" id="UP000790580"/>
    </source>
</evidence>
<keyword evidence="1" id="KW-0175">Coiled coil</keyword>
<reference evidence="2 3" key="1">
    <citation type="submission" date="2021-06" db="EMBL/GenBank/DDBJ databases">
        <title>Bacillus sp. RD4P76, an endophyte from a halophyte.</title>
        <authorList>
            <person name="Sun J.-Q."/>
        </authorList>
    </citation>
    <scope>NUCLEOTIDE SEQUENCE [LARGE SCALE GENOMIC DNA]</scope>
    <source>
        <strain evidence="2 3">JCM 17098</strain>
    </source>
</reference>
<protein>
    <submittedName>
        <fullName evidence="2">Uncharacterized protein</fullName>
    </submittedName>
</protein>